<sequence length="177" mass="21021">MIIKVLFLVSNFPNLNEKASGLFNLARALSLKKLGCEVKVLTPVGFTPSEKFVFPIPKIKKIIKYIRRQNFIPKFDRIEHFDVYYLKWGWLPRKYFWYSEVNLFHFFAGKRIYKVIKNYAPDVIITSWLHPYGTFAKYIKRKFDIPIISILEGSDILLYPYKFRGINKISADYLNHV</sequence>
<dbReference type="Pfam" id="PF13477">
    <property type="entry name" value="Glyco_trans_4_2"/>
    <property type="match status" value="1"/>
</dbReference>
<feature type="domain" description="Glycosyltransferase subfamily 4-like N-terminal" evidence="1">
    <location>
        <begin position="104"/>
        <end position="165"/>
    </location>
</feature>
<evidence type="ECO:0000259" key="1">
    <source>
        <dbReference type="Pfam" id="PF13477"/>
    </source>
</evidence>
<comment type="caution">
    <text evidence="2">The sequence shown here is derived from an EMBL/GenBank/DDBJ whole genome shotgun (WGS) entry which is preliminary data.</text>
</comment>
<gene>
    <name evidence="2" type="ORF">S01H1_31959</name>
</gene>
<proteinExistence type="predicted"/>
<evidence type="ECO:0000313" key="2">
    <source>
        <dbReference type="EMBL" id="GAF94405.1"/>
    </source>
</evidence>
<feature type="non-terminal residue" evidence="2">
    <location>
        <position position="177"/>
    </location>
</feature>
<dbReference type="SUPFAM" id="SSF53756">
    <property type="entry name" value="UDP-Glycosyltransferase/glycogen phosphorylase"/>
    <property type="match status" value="1"/>
</dbReference>
<organism evidence="2">
    <name type="scientific">marine sediment metagenome</name>
    <dbReference type="NCBI Taxonomy" id="412755"/>
    <lineage>
        <taxon>unclassified sequences</taxon>
        <taxon>metagenomes</taxon>
        <taxon>ecological metagenomes</taxon>
    </lineage>
</organism>
<reference evidence="2" key="1">
    <citation type="journal article" date="2014" name="Front. Microbiol.">
        <title>High frequency of phylogenetically diverse reductive dehalogenase-homologous genes in deep subseafloor sedimentary metagenomes.</title>
        <authorList>
            <person name="Kawai M."/>
            <person name="Futagami T."/>
            <person name="Toyoda A."/>
            <person name="Takaki Y."/>
            <person name="Nishi S."/>
            <person name="Hori S."/>
            <person name="Arai W."/>
            <person name="Tsubouchi T."/>
            <person name="Morono Y."/>
            <person name="Uchiyama I."/>
            <person name="Ito T."/>
            <person name="Fujiyama A."/>
            <person name="Inagaki F."/>
            <person name="Takami H."/>
        </authorList>
    </citation>
    <scope>NUCLEOTIDE SEQUENCE</scope>
    <source>
        <strain evidence="2">Expedition CK06-06</strain>
    </source>
</reference>
<accession>X0V182</accession>
<dbReference type="Gene3D" id="3.40.50.2000">
    <property type="entry name" value="Glycogen Phosphorylase B"/>
    <property type="match status" value="1"/>
</dbReference>
<dbReference type="AlphaFoldDB" id="X0V182"/>
<dbReference type="EMBL" id="BARS01019756">
    <property type="protein sequence ID" value="GAF94405.1"/>
    <property type="molecule type" value="Genomic_DNA"/>
</dbReference>
<name>X0V182_9ZZZZ</name>
<dbReference type="InterPro" id="IPR028098">
    <property type="entry name" value="Glyco_trans_4-like_N"/>
</dbReference>
<protein>
    <recommendedName>
        <fullName evidence="1">Glycosyltransferase subfamily 4-like N-terminal domain-containing protein</fullName>
    </recommendedName>
</protein>